<dbReference type="EMBL" id="CACSLK010020336">
    <property type="protein sequence ID" value="CAA0820169.1"/>
    <property type="molecule type" value="Genomic_DNA"/>
</dbReference>
<dbReference type="Proteomes" id="UP001153555">
    <property type="component" value="Unassembled WGS sequence"/>
</dbReference>
<organism evidence="1 2">
    <name type="scientific">Striga hermonthica</name>
    <name type="common">Purple witchweed</name>
    <name type="synonym">Buchnera hermonthica</name>
    <dbReference type="NCBI Taxonomy" id="68872"/>
    <lineage>
        <taxon>Eukaryota</taxon>
        <taxon>Viridiplantae</taxon>
        <taxon>Streptophyta</taxon>
        <taxon>Embryophyta</taxon>
        <taxon>Tracheophyta</taxon>
        <taxon>Spermatophyta</taxon>
        <taxon>Magnoliopsida</taxon>
        <taxon>eudicotyledons</taxon>
        <taxon>Gunneridae</taxon>
        <taxon>Pentapetalae</taxon>
        <taxon>asterids</taxon>
        <taxon>lamiids</taxon>
        <taxon>Lamiales</taxon>
        <taxon>Orobanchaceae</taxon>
        <taxon>Buchnereae</taxon>
        <taxon>Striga</taxon>
    </lineage>
</organism>
<name>A0A9N7N2E6_STRHE</name>
<proteinExistence type="predicted"/>
<dbReference type="AlphaFoldDB" id="A0A9N7N2E6"/>
<gene>
    <name evidence="1" type="ORF">SHERM_01407</name>
</gene>
<reference evidence="1" key="1">
    <citation type="submission" date="2019-12" db="EMBL/GenBank/DDBJ databases">
        <authorList>
            <person name="Scholes J."/>
        </authorList>
    </citation>
    <scope>NUCLEOTIDE SEQUENCE</scope>
</reference>
<evidence type="ECO:0000313" key="2">
    <source>
        <dbReference type="Proteomes" id="UP001153555"/>
    </source>
</evidence>
<dbReference type="OrthoDB" id="1931940at2759"/>
<dbReference type="PANTHER" id="PTHR34197:SF3">
    <property type="entry name" value="DUF740 FAMILY PROTEIN"/>
    <property type="match status" value="1"/>
</dbReference>
<comment type="caution">
    <text evidence="1">The sequence shown here is derived from an EMBL/GenBank/DDBJ whole genome shotgun (WGS) entry which is preliminary data.</text>
</comment>
<protein>
    <submittedName>
        <fullName evidence="1">Uncharacterized protein</fullName>
    </submittedName>
</protein>
<sequence>MRERGKAAAVGGYHDDRDFNFSAASEMPCPKHPIQSAVGICAYCLKDRLLRLVCSECGEQRLSSCSCSDGVSSSSRRNSYCSAVEVGRVSFLIENDRNRDQKPPPVIFLRRSTSSCVEVRRSGGGLWRIKRLFRRKKSKHADGGDEDGRSEIWVPEAMGISRSRSLCSFRDDESRSAFSSAKISDVTSGVLTEPRKSDFRGMDESAFIDLRVDLSEFCGLDRSGGGDGPLDQFGYRKGCGRIAAAAAEERGVMKKKKSRKVWRWILKYHPAAIHHRNNN</sequence>
<evidence type="ECO:0000313" key="1">
    <source>
        <dbReference type="EMBL" id="CAA0820169.1"/>
    </source>
</evidence>
<accession>A0A9N7N2E6</accession>
<keyword evidence="2" id="KW-1185">Reference proteome</keyword>
<dbReference type="PANTHER" id="PTHR34197">
    <property type="entry name" value="OS04G0591300 PROTEIN"/>
    <property type="match status" value="1"/>
</dbReference>